<dbReference type="GO" id="GO:0000160">
    <property type="term" value="P:phosphorelay signal transduction system"/>
    <property type="evidence" value="ECO:0007669"/>
    <property type="project" value="InterPro"/>
</dbReference>
<sequence>MTEALRVVLVDDHPLFRQGLRTLLEDLGVTVLAEAVDGESGVAAVVEHRPDVVFMDLQMPGVSGVEATRRLTDLMPDVKVLVLTMVEDDQAVFAAIQAGALGYLLKGAGQEEISRALASVASGQGVYGPEVARRLRTFFAGGAVASAQPFPSLSDREREVLGLIAEGASNTDIARRLFLSDKTVRNYVSSIFTKLDVSGRSEAIVRAREAGLGR</sequence>
<dbReference type="SMART" id="SM00448">
    <property type="entry name" value="REC"/>
    <property type="match status" value="1"/>
</dbReference>
<keyword evidence="3" id="KW-0238">DNA-binding</keyword>
<dbReference type="InterPro" id="IPR016032">
    <property type="entry name" value="Sig_transdc_resp-reg_C-effctor"/>
</dbReference>
<dbReference type="OrthoDB" id="9808843at2"/>
<dbReference type="SMART" id="SM00421">
    <property type="entry name" value="HTH_LUXR"/>
    <property type="match status" value="1"/>
</dbReference>
<dbReference type="PRINTS" id="PR00038">
    <property type="entry name" value="HTHLUXR"/>
</dbReference>
<dbReference type="CDD" id="cd06170">
    <property type="entry name" value="LuxR_C_like"/>
    <property type="match status" value="1"/>
</dbReference>
<dbReference type="AlphaFoldDB" id="A0A4Q2SE06"/>
<dbReference type="Proteomes" id="UP000293291">
    <property type="component" value="Unassembled WGS sequence"/>
</dbReference>
<protein>
    <submittedName>
        <fullName evidence="8">Response regulator transcription factor</fullName>
    </submittedName>
</protein>
<comment type="caution">
    <text evidence="8">The sequence shown here is derived from an EMBL/GenBank/DDBJ whole genome shotgun (WGS) entry which is preliminary data.</text>
</comment>
<evidence type="ECO:0000259" key="7">
    <source>
        <dbReference type="PROSITE" id="PS50110"/>
    </source>
</evidence>
<dbReference type="InterPro" id="IPR001789">
    <property type="entry name" value="Sig_transdc_resp-reg_receiver"/>
</dbReference>
<keyword evidence="2" id="KW-0805">Transcription regulation</keyword>
<dbReference type="CDD" id="cd17535">
    <property type="entry name" value="REC_NarL-like"/>
    <property type="match status" value="1"/>
</dbReference>
<keyword evidence="4" id="KW-0804">Transcription</keyword>
<reference evidence="8 9" key="1">
    <citation type="submission" date="2019-01" db="EMBL/GenBank/DDBJ databases">
        <title>Novel species of Nocardioides.</title>
        <authorList>
            <person name="Liu Q."/>
            <person name="Xin Y.-H."/>
        </authorList>
    </citation>
    <scope>NUCLEOTIDE SEQUENCE [LARGE SCALE GENOMIC DNA]</scope>
    <source>
        <strain evidence="8 9">CGMCC 4.6875</strain>
    </source>
</reference>
<dbReference type="SUPFAM" id="SSF46894">
    <property type="entry name" value="C-terminal effector domain of the bipartite response regulators"/>
    <property type="match status" value="1"/>
</dbReference>
<dbReference type="PROSITE" id="PS50043">
    <property type="entry name" value="HTH_LUXR_2"/>
    <property type="match status" value="1"/>
</dbReference>
<dbReference type="InterPro" id="IPR000792">
    <property type="entry name" value="Tscrpt_reg_LuxR_C"/>
</dbReference>
<dbReference type="RefSeq" id="WP_129454273.1">
    <property type="nucleotide sequence ID" value="NZ_JACXYX010000009.1"/>
</dbReference>
<evidence type="ECO:0000256" key="2">
    <source>
        <dbReference type="ARBA" id="ARBA00023015"/>
    </source>
</evidence>
<evidence type="ECO:0000313" key="8">
    <source>
        <dbReference type="EMBL" id="RYC03282.1"/>
    </source>
</evidence>
<evidence type="ECO:0000256" key="5">
    <source>
        <dbReference type="PROSITE-ProRule" id="PRU00169"/>
    </source>
</evidence>
<name>A0A4Q2SE06_9ACTN</name>
<dbReference type="PANTHER" id="PTHR43214:SF24">
    <property type="entry name" value="TRANSCRIPTIONAL REGULATORY PROTEIN NARL-RELATED"/>
    <property type="match status" value="1"/>
</dbReference>
<proteinExistence type="predicted"/>
<feature type="domain" description="HTH luxR-type" evidence="6">
    <location>
        <begin position="146"/>
        <end position="211"/>
    </location>
</feature>
<accession>A0A4Q2SE06</accession>
<dbReference type="PROSITE" id="PS00622">
    <property type="entry name" value="HTH_LUXR_1"/>
    <property type="match status" value="1"/>
</dbReference>
<feature type="modified residue" description="4-aspartylphosphate" evidence="5">
    <location>
        <position position="56"/>
    </location>
</feature>
<dbReference type="SUPFAM" id="SSF52172">
    <property type="entry name" value="CheY-like"/>
    <property type="match status" value="1"/>
</dbReference>
<evidence type="ECO:0000313" key="9">
    <source>
        <dbReference type="Proteomes" id="UP000293291"/>
    </source>
</evidence>
<dbReference type="Gene3D" id="3.40.50.2300">
    <property type="match status" value="1"/>
</dbReference>
<dbReference type="GO" id="GO:0003677">
    <property type="term" value="F:DNA binding"/>
    <property type="evidence" value="ECO:0007669"/>
    <property type="project" value="UniProtKB-KW"/>
</dbReference>
<dbReference type="Pfam" id="PF00072">
    <property type="entry name" value="Response_reg"/>
    <property type="match status" value="1"/>
</dbReference>
<dbReference type="EMBL" id="SDWU01000006">
    <property type="protein sequence ID" value="RYC03282.1"/>
    <property type="molecule type" value="Genomic_DNA"/>
</dbReference>
<evidence type="ECO:0000256" key="3">
    <source>
        <dbReference type="ARBA" id="ARBA00023125"/>
    </source>
</evidence>
<dbReference type="GO" id="GO:0006355">
    <property type="term" value="P:regulation of DNA-templated transcription"/>
    <property type="evidence" value="ECO:0007669"/>
    <property type="project" value="InterPro"/>
</dbReference>
<dbReference type="PROSITE" id="PS50110">
    <property type="entry name" value="RESPONSE_REGULATORY"/>
    <property type="match status" value="1"/>
</dbReference>
<dbReference type="InterPro" id="IPR058245">
    <property type="entry name" value="NreC/VraR/RcsB-like_REC"/>
</dbReference>
<evidence type="ECO:0000259" key="6">
    <source>
        <dbReference type="PROSITE" id="PS50043"/>
    </source>
</evidence>
<keyword evidence="1 5" id="KW-0597">Phosphoprotein</keyword>
<dbReference type="PANTHER" id="PTHR43214">
    <property type="entry name" value="TWO-COMPONENT RESPONSE REGULATOR"/>
    <property type="match status" value="1"/>
</dbReference>
<feature type="domain" description="Response regulatory" evidence="7">
    <location>
        <begin position="6"/>
        <end position="121"/>
    </location>
</feature>
<gene>
    <name evidence="8" type="ORF">EUA07_06995</name>
</gene>
<organism evidence="8 9">
    <name type="scientific">Nocardioides ganghwensis</name>
    <dbReference type="NCBI Taxonomy" id="252230"/>
    <lineage>
        <taxon>Bacteria</taxon>
        <taxon>Bacillati</taxon>
        <taxon>Actinomycetota</taxon>
        <taxon>Actinomycetes</taxon>
        <taxon>Propionibacteriales</taxon>
        <taxon>Nocardioidaceae</taxon>
        <taxon>Nocardioides</taxon>
    </lineage>
</organism>
<keyword evidence="9" id="KW-1185">Reference proteome</keyword>
<evidence type="ECO:0000256" key="1">
    <source>
        <dbReference type="ARBA" id="ARBA00022553"/>
    </source>
</evidence>
<dbReference type="InterPro" id="IPR039420">
    <property type="entry name" value="WalR-like"/>
</dbReference>
<dbReference type="Pfam" id="PF00196">
    <property type="entry name" value="GerE"/>
    <property type="match status" value="1"/>
</dbReference>
<dbReference type="InterPro" id="IPR011006">
    <property type="entry name" value="CheY-like_superfamily"/>
</dbReference>
<evidence type="ECO:0000256" key="4">
    <source>
        <dbReference type="ARBA" id="ARBA00023163"/>
    </source>
</evidence>